<protein>
    <recommendedName>
        <fullName evidence="7">NADH:quinone oxidoreductase/Mrp antiporter transmembrane domain-containing protein</fullName>
    </recommendedName>
</protein>
<keyword evidence="9" id="KW-1185">Reference proteome</keyword>
<dbReference type="GO" id="GO:0042773">
    <property type="term" value="P:ATP synthesis coupled electron transport"/>
    <property type="evidence" value="ECO:0007669"/>
    <property type="project" value="InterPro"/>
</dbReference>
<keyword evidence="2 5" id="KW-0812">Transmembrane</keyword>
<evidence type="ECO:0000256" key="5">
    <source>
        <dbReference type="RuleBase" id="RU000320"/>
    </source>
</evidence>
<feature type="transmembrane region" description="Helical" evidence="6">
    <location>
        <begin position="6"/>
        <end position="22"/>
    </location>
</feature>
<comment type="subcellular location">
    <subcellularLocation>
        <location evidence="1">Endomembrane system</location>
        <topology evidence="1">Multi-pass membrane protein</topology>
    </subcellularLocation>
    <subcellularLocation>
        <location evidence="5">Membrane</location>
        <topology evidence="5">Multi-pass membrane protein</topology>
    </subcellularLocation>
</comment>
<feature type="transmembrane region" description="Helical" evidence="6">
    <location>
        <begin position="71"/>
        <end position="93"/>
    </location>
</feature>
<evidence type="ECO:0000256" key="4">
    <source>
        <dbReference type="ARBA" id="ARBA00023136"/>
    </source>
</evidence>
<evidence type="ECO:0000256" key="3">
    <source>
        <dbReference type="ARBA" id="ARBA00022989"/>
    </source>
</evidence>
<comment type="caution">
    <text evidence="8">The sequence shown here is derived from an EMBL/GenBank/DDBJ whole genome shotgun (WGS) entry which is preliminary data.</text>
</comment>
<dbReference type="InterPro" id="IPR001750">
    <property type="entry name" value="ND/Mrp_TM"/>
</dbReference>
<dbReference type="GO" id="GO:0003954">
    <property type="term" value="F:NADH dehydrogenase activity"/>
    <property type="evidence" value="ECO:0007669"/>
    <property type="project" value="TreeGrafter"/>
</dbReference>
<gene>
    <name evidence="8" type="ORF">GCM10012284_47100</name>
</gene>
<reference evidence="8" key="1">
    <citation type="journal article" date="2014" name="Int. J. Syst. Evol. Microbiol.">
        <title>Complete genome sequence of Corynebacterium casei LMG S-19264T (=DSM 44701T), isolated from a smear-ripened cheese.</title>
        <authorList>
            <consortium name="US DOE Joint Genome Institute (JGI-PGF)"/>
            <person name="Walter F."/>
            <person name="Albersmeier A."/>
            <person name="Kalinowski J."/>
            <person name="Ruckert C."/>
        </authorList>
    </citation>
    <scope>NUCLEOTIDE SEQUENCE</scope>
    <source>
        <strain evidence="8">CGMCC 4.7299</strain>
    </source>
</reference>
<evidence type="ECO:0000256" key="6">
    <source>
        <dbReference type="SAM" id="Phobius"/>
    </source>
</evidence>
<feature type="transmembrane region" description="Helical" evidence="6">
    <location>
        <begin position="596"/>
        <end position="614"/>
    </location>
</feature>
<name>A0A8J3C4H3_9ACTN</name>
<evidence type="ECO:0000259" key="7">
    <source>
        <dbReference type="Pfam" id="PF00361"/>
    </source>
</evidence>
<sequence length="615" mass="61395">MTAVLWAMIAVPAVAGAALALAGRRAERAAPAVAVGVAVAVLAMTGTVAAGRPTVTVPWVAGGGFGLAVDGLAAAVGIAVAAVSLLVLVFAAADVTAGRNRFFGLMLLFIAAVLLTVAAATLPALLLGWEIMGATSYALIAFRWRCDAAVAAGTTAFLTTRTGDLGLYLAAGAALASAPGMSLDGLASLPAPWRHVAAAGVLAAALGKAAQLPFSFWLSRAMLGPSPVSALLHSAAMVAMGGYLLLRLHPLLAAAGWAAPAAAWAGAATALLLGVVALGQSDLKQTLAASTAAQLGFVVVGAATGAVAGGAAHLIGHAATKALLFLAAGAWLSALGTRKLAALRGAGRRDRTVGAAVAVGAAALGGVPPLALWATKDEVLSAARDMSVPLYAVCLVAAVLASAYAGKVLGVVLRPLPAAPESGYDTEQPGTRRVGVLRRVPLVVLAAGAAVLEILALPPVGDAFRTLLGADGEPRPIVAAEVLAGVLAVAVFAVTAVAAPRIGAPTWTRSWLGLEAAMHAGLVRPVLALARTLARFDDRVLDRAVEGTAHAAVRAAHAAARFDDAGVDGVVARVAAGCRRLGDLARRPQTGQVHQYYAQAIVLLVAAVLVLIVVR</sequence>
<dbReference type="Gene3D" id="1.20.5.2700">
    <property type="match status" value="1"/>
</dbReference>
<dbReference type="GO" id="GO:0012505">
    <property type="term" value="C:endomembrane system"/>
    <property type="evidence" value="ECO:0007669"/>
    <property type="project" value="UniProtKB-SubCell"/>
</dbReference>
<feature type="transmembrane region" description="Helical" evidence="6">
    <location>
        <begin position="477"/>
        <end position="499"/>
    </location>
</feature>
<feature type="transmembrane region" description="Helical" evidence="6">
    <location>
        <begin position="322"/>
        <end position="341"/>
    </location>
</feature>
<dbReference type="GO" id="GO:0008137">
    <property type="term" value="F:NADH dehydrogenase (ubiquinone) activity"/>
    <property type="evidence" value="ECO:0007669"/>
    <property type="project" value="InterPro"/>
</dbReference>
<organism evidence="8 9">
    <name type="scientific">Mangrovihabitans endophyticus</name>
    <dbReference type="NCBI Taxonomy" id="1751298"/>
    <lineage>
        <taxon>Bacteria</taxon>
        <taxon>Bacillati</taxon>
        <taxon>Actinomycetota</taxon>
        <taxon>Actinomycetes</taxon>
        <taxon>Micromonosporales</taxon>
        <taxon>Micromonosporaceae</taxon>
        <taxon>Mangrovihabitans</taxon>
    </lineage>
</organism>
<dbReference type="GO" id="GO:0016020">
    <property type="term" value="C:membrane"/>
    <property type="evidence" value="ECO:0007669"/>
    <property type="project" value="UniProtKB-SubCell"/>
</dbReference>
<reference evidence="8" key="2">
    <citation type="submission" date="2020-09" db="EMBL/GenBank/DDBJ databases">
        <authorList>
            <person name="Sun Q."/>
            <person name="Zhou Y."/>
        </authorList>
    </citation>
    <scope>NUCLEOTIDE SEQUENCE</scope>
    <source>
        <strain evidence="8">CGMCC 4.7299</strain>
    </source>
</reference>
<evidence type="ECO:0000313" key="8">
    <source>
        <dbReference type="EMBL" id="GGL07382.1"/>
    </source>
</evidence>
<keyword evidence="4 6" id="KW-0472">Membrane</keyword>
<dbReference type="PANTHER" id="PTHR42829:SF2">
    <property type="entry name" value="NADH-UBIQUINONE OXIDOREDUCTASE CHAIN 5"/>
    <property type="match status" value="1"/>
</dbReference>
<dbReference type="PRINTS" id="PR01434">
    <property type="entry name" value="NADHDHGNASE5"/>
</dbReference>
<dbReference type="GO" id="GO:0015990">
    <property type="term" value="P:electron transport coupled proton transport"/>
    <property type="evidence" value="ECO:0007669"/>
    <property type="project" value="TreeGrafter"/>
</dbReference>
<dbReference type="Pfam" id="PF00361">
    <property type="entry name" value="Proton_antipo_M"/>
    <property type="match status" value="1"/>
</dbReference>
<dbReference type="RefSeq" id="WP_189081466.1">
    <property type="nucleotide sequence ID" value="NZ_BMMX01000027.1"/>
</dbReference>
<evidence type="ECO:0000256" key="1">
    <source>
        <dbReference type="ARBA" id="ARBA00004127"/>
    </source>
</evidence>
<feature type="transmembrane region" description="Helical" evidence="6">
    <location>
        <begin position="440"/>
        <end position="457"/>
    </location>
</feature>
<feature type="transmembrane region" description="Helical" evidence="6">
    <location>
        <begin position="353"/>
        <end position="374"/>
    </location>
</feature>
<accession>A0A8J3C4H3</accession>
<feature type="transmembrane region" description="Helical" evidence="6">
    <location>
        <begin position="261"/>
        <end position="279"/>
    </location>
</feature>
<dbReference type="EMBL" id="BMMX01000027">
    <property type="protein sequence ID" value="GGL07382.1"/>
    <property type="molecule type" value="Genomic_DNA"/>
</dbReference>
<dbReference type="PANTHER" id="PTHR42829">
    <property type="entry name" value="NADH-UBIQUINONE OXIDOREDUCTASE CHAIN 5"/>
    <property type="match status" value="1"/>
</dbReference>
<feature type="transmembrane region" description="Helical" evidence="6">
    <location>
        <begin position="230"/>
        <end position="249"/>
    </location>
</feature>
<keyword evidence="3 6" id="KW-1133">Transmembrane helix</keyword>
<feature type="domain" description="NADH:quinone oxidoreductase/Mrp antiporter transmembrane" evidence="7">
    <location>
        <begin position="122"/>
        <end position="400"/>
    </location>
</feature>
<feature type="transmembrane region" description="Helical" evidence="6">
    <location>
        <begin position="195"/>
        <end position="218"/>
    </location>
</feature>
<feature type="transmembrane region" description="Helical" evidence="6">
    <location>
        <begin position="386"/>
        <end position="406"/>
    </location>
</feature>
<feature type="transmembrane region" description="Helical" evidence="6">
    <location>
        <begin position="291"/>
        <end position="316"/>
    </location>
</feature>
<feature type="transmembrane region" description="Helical" evidence="6">
    <location>
        <begin position="105"/>
        <end position="129"/>
    </location>
</feature>
<evidence type="ECO:0000313" key="9">
    <source>
        <dbReference type="Proteomes" id="UP000656042"/>
    </source>
</evidence>
<proteinExistence type="predicted"/>
<dbReference type="Proteomes" id="UP000656042">
    <property type="component" value="Unassembled WGS sequence"/>
</dbReference>
<evidence type="ECO:0000256" key="2">
    <source>
        <dbReference type="ARBA" id="ARBA00022692"/>
    </source>
</evidence>
<dbReference type="AlphaFoldDB" id="A0A8J3C4H3"/>
<feature type="transmembrane region" description="Helical" evidence="6">
    <location>
        <begin position="29"/>
        <end position="51"/>
    </location>
</feature>
<dbReference type="InterPro" id="IPR003945">
    <property type="entry name" value="NU5C-like"/>
</dbReference>